<dbReference type="RefSeq" id="WP_093394474.1">
    <property type="nucleotide sequence ID" value="NZ_FOUU01000003.1"/>
</dbReference>
<evidence type="ECO:0000259" key="1">
    <source>
        <dbReference type="Pfam" id="PF26551"/>
    </source>
</evidence>
<dbReference type="AlphaFoldDB" id="A0A1I4TDE1"/>
<reference evidence="2 3" key="1">
    <citation type="submission" date="2016-10" db="EMBL/GenBank/DDBJ databases">
        <authorList>
            <person name="de Groot N.N."/>
        </authorList>
    </citation>
    <scope>NUCLEOTIDE SEQUENCE [LARGE SCALE GENOMIC DNA]</scope>
    <source>
        <strain evidence="2 3">DSM 9990</strain>
    </source>
</reference>
<dbReference type="EMBL" id="FOUU01000003">
    <property type="protein sequence ID" value="SFM74651.1"/>
    <property type="molecule type" value="Genomic_DNA"/>
</dbReference>
<dbReference type="OrthoDB" id="5523675at2"/>
<organism evidence="2 3">
    <name type="scientific">Thermodesulforhabdus norvegica</name>
    <dbReference type="NCBI Taxonomy" id="39841"/>
    <lineage>
        <taxon>Bacteria</taxon>
        <taxon>Pseudomonadati</taxon>
        <taxon>Thermodesulfobacteriota</taxon>
        <taxon>Syntrophobacteria</taxon>
        <taxon>Syntrophobacterales</taxon>
        <taxon>Thermodesulforhabdaceae</taxon>
        <taxon>Thermodesulforhabdus</taxon>
    </lineage>
</organism>
<evidence type="ECO:0000313" key="3">
    <source>
        <dbReference type="Proteomes" id="UP000199611"/>
    </source>
</evidence>
<dbReference type="Pfam" id="PF26551">
    <property type="entry name" value="DUF8180"/>
    <property type="match status" value="1"/>
</dbReference>
<gene>
    <name evidence="2" type="ORF">SAMN05660836_01353</name>
</gene>
<sequence>MHEINHHEHHRLEDREKFIKRIEHWIRHNDEHLTGYEDWKRWCEETGLKEVSEILDKVCAGVREQNELLKQALESLRQSQK</sequence>
<dbReference type="STRING" id="39841.SAMN05660836_01353"/>
<protein>
    <recommendedName>
        <fullName evidence="1">DUF8180 domain-containing protein</fullName>
    </recommendedName>
</protein>
<evidence type="ECO:0000313" key="2">
    <source>
        <dbReference type="EMBL" id="SFM74651.1"/>
    </source>
</evidence>
<accession>A0A1I4TDE1</accession>
<keyword evidence="3" id="KW-1185">Reference proteome</keyword>
<feature type="domain" description="DUF8180" evidence="1">
    <location>
        <begin position="20"/>
        <end position="76"/>
    </location>
</feature>
<name>A0A1I4TDE1_9BACT</name>
<dbReference type="InterPro" id="IPR058493">
    <property type="entry name" value="DUF8180"/>
</dbReference>
<dbReference type="Proteomes" id="UP000199611">
    <property type="component" value="Unassembled WGS sequence"/>
</dbReference>
<proteinExistence type="predicted"/>